<dbReference type="OrthoDB" id="2374898at2759"/>
<dbReference type="EMBL" id="VXIS01000079">
    <property type="protein sequence ID" value="KAA8907430.1"/>
    <property type="molecule type" value="Genomic_DNA"/>
</dbReference>
<gene>
    <name evidence="2" type="ORF">FN846DRAFT_946981</name>
</gene>
<dbReference type="CDD" id="cd14686">
    <property type="entry name" value="bZIP"/>
    <property type="match status" value="1"/>
</dbReference>
<reference evidence="2 3" key="1">
    <citation type="submission" date="2019-09" db="EMBL/GenBank/DDBJ databases">
        <title>Draft genome of the ectomycorrhizal ascomycete Sphaerosporella brunnea.</title>
        <authorList>
            <consortium name="DOE Joint Genome Institute"/>
            <person name="Benucci G.M."/>
            <person name="Marozzi G."/>
            <person name="Antonielli L."/>
            <person name="Sanchez S."/>
            <person name="Marco P."/>
            <person name="Wang X."/>
            <person name="Falini L.B."/>
            <person name="Barry K."/>
            <person name="Haridas S."/>
            <person name="Lipzen A."/>
            <person name="Labutti K."/>
            <person name="Grigoriev I.V."/>
            <person name="Murat C."/>
            <person name="Martin F."/>
            <person name="Albertini E."/>
            <person name="Donnini D."/>
            <person name="Bonito G."/>
        </authorList>
    </citation>
    <scope>NUCLEOTIDE SEQUENCE [LARGE SCALE GENOMIC DNA]</scope>
    <source>
        <strain evidence="2 3">Sb_GMNB300</strain>
    </source>
</reference>
<evidence type="ECO:0000256" key="1">
    <source>
        <dbReference type="SAM" id="MobiDB-lite"/>
    </source>
</evidence>
<feature type="region of interest" description="Disordered" evidence="1">
    <location>
        <begin position="1"/>
        <end position="34"/>
    </location>
</feature>
<accession>A0A5J5EXU0</accession>
<dbReference type="Proteomes" id="UP000326924">
    <property type="component" value="Unassembled WGS sequence"/>
</dbReference>
<sequence length="227" mass="25402">MSSSSSSHHEEDSDWDFASAASTPSSTAATTASDYSPQLAAALAYWRMLREYAETPETLETAETASATIRESGRMIQELALSISNPSSAASDVSQNQTAPAPVDQHQHQTQNQHWGEDKQQQEASAEEEEEEGEYTRLSKKLISSVQRKMVQLEKRVAVIETEDTLNCRIACLNCSGEDMADTVRELQSENAALKRRVERMEAEVFWRKRRERRGRKEEGRVQGSGC</sequence>
<evidence type="ECO:0000313" key="2">
    <source>
        <dbReference type="EMBL" id="KAA8907430.1"/>
    </source>
</evidence>
<organism evidence="2 3">
    <name type="scientific">Sphaerosporella brunnea</name>
    <dbReference type="NCBI Taxonomy" id="1250544"/>
    <lineage>
        <taxon>Eukaryota</taxon>
        <taxon>Fungi</taxon>
        <taxon>Dikarya</taxon>
        <taxon>Ascomycota</taxon>
        <taxon>Pezizomycotina</taxon>
        <taxon>Pezizomycetes</taxon>
        <taxon>Pezizales</taxon>
        <taxon>Pyronemataceae</taxon>
        <taxon>Sphaerosporella</taxon>
    </lineage>
</organism>
<feature type="compositionally biased region" description="Low complexity" evidence="1">
    <location>
        <begin position="18"/>
        <end position="33"/>
    </location>
</feature>
<name>A0A5J5EXU0_9PEZI</name>
<feature type="compositionally biased region" description="Polar residues" evidence="1">
    <location>
        <begin position="86"/>
        <end position="99"/>
    </location>
</feature>
<dbReference type="InParanoid" id="A0A5J5EXU0"/>
<proteinExistence type="predicted"/>
<dbReference type="AlphaFoldDB" id="A0A5J5EXU0"/>
<comment type="caution">
    <text evidence="2">The sequence shown here is derived from an EMBL/GenBank/DDBJ whole genome shotgun (WGS) entry which is preliminary data.</text>
</comment>
<feature type="region of interest" description="Disordered" evidence="1">
    <location>
        <begin position="86"/>
        <end position="136"/>
    </location>
</feature>
<protein>
    <submittedName>
        <fullName evidence="2">Uncharacterized protein</fullName>
    </submittedName>
</protein>
<keyword evidence="3" id="KW-1185">Reference proteome</keyword>
<evidence type="ECO:0000313" key="3">
    <source>
        <dbReference type="Proteomes" id="UP000326924"/>
    </source>
</evidence>